<feature type="non-terminal residue" evidence="6">
    <location>
        <position position="1"/>
    </location>
</feature>
<dbReference type="PROSITE" id="PS50043">
    <property type="entry name" value="HTH_LUXR_2"/>
    <property type="match status" value="1"/>
</dbReference>
<feature type="transmembrane region" description="Helical" evidence="4">
    <location>
        <begin position="92"/>
        <end position="109"/>
    </location>
</feature>
<evidence type="ECO:0000259" key="5">
    <source>
        <dbReference type="PROSITE" id="PS50043"/>
    </source>
</evidence>
<dbReference type="InterPro" id="IPR036388">
    <property type="entry name" value="WH-like_DNA-bd_sf"/>
</dbReference>
<proteinExistence type="predicted"/>
<dbReference type="CDD" id="cd06170">
    <property type="entry name" value="LuxR_C_like"/>
    <property type="match status" value="1"/>
</dbReference>
<sequence length="428" mass="47647">ERLYIMFPLMLVQGAAIALAGLASLFMPSSFHTLYPWILGTTSALFGLVWFVLIALLPGAWGCLAYAFTLCSSAVLALLLDEAPVQTLGRLRILLPMLAVPLLFFAVPPRDDLLRRVSRHRRQRLFSTRMRGVFLRNLLLHRVSLLGALSKSGNGLLVFFLFPVFYGLQQLLDFSSGCPLICIRQLSSPPLQQHVFVSLSGQASGAFLAAAFLAFFPGHHLLVPMLGLSLFGCGTLLTSVLPTPPFNSLPFYLMHFAAGLCAAFALYILHCFFERSNFLFRTVSRSLVLVTLLGSAGSYLLWMVAESINNRFLGSHALFMHLLTLFSIAALFCIYLVREPLIRLLDPKATARNERLVFLGNLPPADPLEPLTPREREVAELVGTGMKNLEISLRLNISETTLRVHLRRIYRKLGIRGRANLRDFNYPG</sequence>
<feature type="transmembrane region" description="Helical" evidence="4">
    <location>
        <begin position="7"/>
        <end position="28"/>
    </location>
</feature>
<dbReference type="Pfam" id="PF00196">
    <property type="entry name" value="GerE"/>
    <property type="match status" value="1"/>
</dbReference>
<protein>
    <submittedName>
        <fullName evidence="6">Helix-turn-helix transcriptional regulator</fullName>
    </submittedName>
</protein>
<reference evidence="6" key="1">
    <citation type="journal article" date="2021" name="PeerJ">
        <title>Extensive microbial diversity within the chicken gut microbiome revealed by metagenomics and culture.</title>
        <authorList>
            <person name="Gilroy R."/>
            <person name="Ravi A."/>
            <person name="Getino M."/>
            <person name="Pursley I."/>
            <person name="Horton D.L."/>
            <person name="Alikhan N.F."/>
            <person name="Baker D."/>
            <person name="Gharbi K."/>
            <person name="Hall N."/>
            <person name="Watson M."/>
            <person name="Adriaenssens E.M."/>
            <person name="Foster-Nyarko E."/>
            <person name="Jarju S."/>
            <person name="Secka A."/>
            <person name="Antonio M."/>
            <person name="Oren A."/>
            <person name="Chaudhuri R.R."/>
            <person name="La Ragione R."/>
            <person name="Hildebrand F."/>
            <person name="Pallen M.J."/>
        </authorList>
    </citation>
    <scope>NUCLEOTIDE SEQUENCE</scope>
    <source>
        <strain evidence="6">ChiSxjej5B17-1746</strain>
    </source>
</reference>
<dbReference type="PANTHER" id="PTHR44688">
    <property type="entry name" value="DNA-BINDING TRANSCRIPTIONAL ACTIVATOR DEVR_DOSR"/>
    <property type="match status" value="1"/>
</dbReference>
<feature type="domain" description="HTH luxR-type" evidence="5">
    <location>
        <begin position="364"/>
        <end position="428"/>
    </location>
</feature>
<evidence type="ECO:0000256" key="1">
    <source>
        <dbReference type="ARBA" id="ARBA00023015"/>
    </source>
</evidence>
<feature type="transmembrane region" description="Helical" evidence="4">
    <location>
        <begin position="285"/>
        <end position="305"/>
    </location>
</feature>
<reference evidence="6" key="2">
    <citation type="submission" date="2021-04" db="EMBL/GenBank/DDBJ databases">
        <authorList>
            <person name="Gilroy R."/>
        </authorList>
    </citation>
    <scope>NUCLEOTIDE SEQUENCE</scope>
    <source>
        <strain evidence="6">ChiSxjej5B17-1746</strain>
    </source>
</reference>
<dbReference type="PRINTS" id="PR00038">
    <property type="entry name" value="HTHLUXR"/>
</dbReference>
<dbReference type="PANTHER" id="PTHR44688:SF16">
    <property type="entry name" value="DNA-BINDING TRANSCRIPTIONAL ACTIVATOR DEVR_DOSR"/>
    <property type="match status" value="1"/>
</dbReference>
<keyword evidence="4" id="KW-1133">Transmembrane helix</keyword>
<evidence type="ECO:0000256" key="4">
    <source>
        <dbReference type="SAM" id="Phobius"/>
    </source>
</evidence>
<keyword evidence="4" id="KW-0812">Transmembrane</keyword>
<comment type="caution">
    <text evidence="6">The sequence shown here is derived from an EMBL/GenBank/DDBJ whole genome shotgun (WGS) entry which is preliminary data.</text>
</comment>
<evidence type="ECO:0000256" key="3">
    <source>
        <dbReference type="ARBA" id="ARBA00023163"/>
    </source>
</evidence>
<dbReference type="Proteomes" id="UP000824264">
    <property type="component" value="Unassembled WGS sequence"/>
</dbReference>
<dbReference type="GO" id="GO:0003677">
    <property type="term" value="F:DNA binding"/>
    <property type="evidence" value="ECO:0007669"/>
    <property type="project" value="UniProtKB-KW"/>
</dbReference>
<organism evidence="6 7">
    <name type="scientific">Candidatus Bilophila faecipullorum</name>
    <dbReference type="NCBI Taxonomy" id="2838482"/>
    <lineage>
        <taxon>Bacteria</taxon>
        <taxon>Pseudomonadati</taxon>
        <taxon>Thermodesulfobacteriota</taxon>
        <taxon>Desulfovibrionia</taxon>
        <taxon>Desulfovibrionales</taxon>
        <taxon>Desulfovibrionaceae</taxon>
        <taxon>Bilophila</taxon>
    </lineage>
</organism>
<name>A0A9D1R3C9_9BACT</name>
<dbReference type="PROSITE" id="PS00622">
    <property type="entry name" value="HTH_LUXR_1"/>
    <property type="match status" value="1"/>
</dbReference>
<dbReference type="SUPFAM" id="SSF46894">
    <property type="entry name" value="C-terminal effector domain of the bipartite response regulators"/>
    <property type="match status" value="1"/>
</dbReference>
<accession>A0A9D1R3C9</accession>
<dbReference type="EMBL" id="DXGI01000425">
    <property type="protein sequence ID" value="HIW79733.1"/>
    <property type="molecule type" value="Genomic_DNA"/>
</dbReference>
<feature type="transmembrane region" description="Helical" evidence="4">
    <location>
        <begin position="317"/>
        <end position="337"/>
    </location>
</feature>
<evidence type="ECO:0000256" key="2">
    <source>
        <dbReference type="ARBA" id="ARBA00023125"/>
    </source>
</evidence>
<feature type="transmembrane region" description="Helical" evidence="4">
    <location>
        <begin position="195"/>
        <end position="216"/>
    </location>
</feature>
<keyword evidence="2" id="KW-0238">DNA-binding</keyword>
<feature type="transmembrane region" description="Helical" evidence="4">
    <location>
        <begin position="253"/>
        <end position="273"/>
    </location>
</feature>
<dbReference type="Gene3D" id="1.10.10.10">
    <property type="entry name" value="Winged helix-like DNA-binding domain superfamily/Winged helix DNA-binding domain"/>
    <property type="match status" value="1"/>
</dbReference>
<keyword evidence="4" id="KW-0472">Membrane</keyword>
<dbReference type="InterPro" id="IPR000792">
    <property type="entry name" value="Tscrpt_reg_LuxR_C"/>
</dbReference>
<dbReference type="InterPro" id="IPR016032">
    <property type="entry name" value="Sig_transdc_resp-reg_C-effctor"/>
</dbReference>
<dbReference type="SMART" id="SM00421">
    <property type="entry name" value="HTH_LUXR"/>
    <property type="match status" value="1"/>
</dbReference>
<evidence type="ECO:0000313" key="7">
    <source>
        <dbReference type="Proteomes" id="UP000824264"/>
    </source>
</evidence>
<feature type="transmembrane region" description="Helical" evidence="4">
    <location>
        <begin position="221"/>
        <end position="241"/>
    </location>
</feature>
<feature type="transmembrane region" description="Helical" evidence="4">
    <location>
        <begin position="139"/>
        <end position="166"/>
    </location>
</feature>
<gene>
    <name evidence="6" type="ORF">H9874_11420</name>
</gene>
<keyword evidence="3" id="KW-0804">Transcription</keyword>
<keyword evidence="1" id="KW-0805">Transcription regulation</keyword>
<dbReference type="GO" id="GO:0006355">
    <property type="term" value="P:regulation of DNA-templated transcription"/>
    <property type="evidence" value="ECO:0007669"/>
    <property type="project" value="InterPro"/>
</dbReference>
<dbReference type="AlphaFoldDB" id="A0A9D1R3C9"/>
<evidence type="ECO:0000313" key="6">
    <source>
        <dbReference type="EMBL" id="HIW79733.1"/>
    </source>
</evidence>